<comment type="caution">
    <text evidence="2">The sequence shown here is derived from an EMBL/GenBank/DDBJ whole genome shotgun (WGS) entry which is preliminary data.</text>
</comment>
<evidence type="ECO:0000313" key="2">
    <source>
        <dbReference type="EMBL" id="MFB9715507.1"/>
    </source>
</evidence>
<reference evidence="2 3" key="1">
    <citation type="submission" date="2024-09" db="EMBL/GenBank/DDBJ databases">
        <authorList>
            <person name="Sun Q."/>
            <person name="Mori K."/>
        </authorList>
    </citation>
    <scope>NUCLEOTIDE SEQUENCE [LARGE SCALE GENOMIC DNA]</scope>
    <source>
        <strain evidence="2 3">JCM 13519</strain>
    </source>
</reference>
<dbReference type="Proteomes" id="UP001589536">
    <property type="component" value="Unassembled WGS sequence"/>
</dbReference>
<keyword evidence="3" id="KW-1185">Reference proteome</keyword>
<name>A0ABV5UTK7_9MICC</name>
<protein>
    <submittedName>
        <fullName evidence="2">Uncharacterized protein</fullName>
    </submittedName>
</protein>
<feature type="region of interest" description="Disordered" evidence="1">
    <location>
        <begin position="38"/>
        <end position="59"/>
    </location>
</feature>
<evidence type="ECO:0000313" key="3">
    <source>
        <dbReference type="Proteomes" id="UP001589536"/>
    </source>
</evidence>
<accession>A0ABV5UTK7</accession>
<gene>
    <name evidence="2" type="ORF">ACFFPI_15485</name>
</gene>
<sequence length="112" mass="11964">MHRAAEDLAVAGGWAVVSETETGEFLGRLGEAMRRLTNELGDGPTGRRVTGGVGGRVLGGDAGVRTSGWSSKRAVDDFRPGPWFPAGYGRRSQAVIDHQYWQAYGDAAGCRR</sequence>
<proteinExistence type="predicted"/>
<dbReference type="EMBL" id="JBHMBH010000031">
    <property type="protein sequence ID" value="MFB9715507.1"/>
    <property type="molecule type" value="Genomic_DNA"/>
</dbReference>
<dbReference type="RefSeq" id="WP_345046637.1">
    <property type="nucleotide sequence ID" value="NZ_BAABED010000001.1"/>
</dbReference>
<feature type="compositionally biased region" description="Gly residues" evidence="1">
    <location>
        <begin position="49"/>
        <end position="59"/>
    </location>
</feature>
<organism evidence="2 3">
    <name type="scientific">Arthrobacter methylotrophus</name>
    <dbReference type="NCBI Taxonomy" id="121291"/>
    <lineage>
        <taxon>Bacteria</taxon>
        <taxon>Bacillati</taxon>
        <taxon>Actinomycetota</taxon>
        <taxon>Actinomycetes</taxon>
        <taxon>Micrococcales</taxon>
        <taxon>Micrococcaceae</taxon>
        <taxon>Arthrobacter</taxon>
    </lineage>
</organism>
<evidence type="ECO:0000256" key="1">
    <source>
        <dbReference type="SAM" id="MobiDB-lite"/>
    </source>
</evidence>